<accession>A0A2W4ZRX1</accession>
<keyword evidence="1 2" id="KW-0690">Ribosome biogenesis</keyword>
<dbReference type="SUPFAM" id="SSF89919">
    <property type="entry name" value="Ribosome-binding factor A, RbfA"/>
    <property type="match status" value="1"/>
</dbReference>
<dbReference type="InterPro" id="IPR000238">
    <property type="entry name" value="RbfA"/>
</dbReference>
<dbReference type="NCBIfam" id="TIGR00082">
    <property type="entry name" value="rbfA"/>
    <property type="match status" value="1"/>
</dbReference>
<comment type="subcellular location">
    <subcellularLocation>
        <location evidence="2">Cytoplasm</location>
    </subcellularLocation>
</comment>
<comment type="function">
    <text evidence="2">One of several proteins that assist in the late maturation steps of the functional core of the 30S ribosomal subunit. Associates with free 30S ribosomal subunits (but not with 30S subunits that are part of 70S ribosomes or polysomes). Required for efficient processing of 16S rRNA. May interact with the 5'-terminal helix region of 16S rRNA.</text>
</comment>
<dbReference type="PANTHER" id="PTHR33515:SF1">
    <property type="entry name" value="RIBOSOME-BINDING FACTOR A, CHLOROPLASTIC-RELATED"/>
    <property type="match status" value="1"/>
</dbReference>
<dbReference type="InterPro" id="IPR020053">
    <property type="entry name" value="Ribosome-bd_factorA_CS"/>
</dbReference>
<evidence type="ECO:0000256" key="2">
    <source>
        <dbReference type="HAMAP-Rule" id="MF_00003"/>
    </source>
</evidence>
<dbReference type="GO" id="GO:0043024">
    <property type="term" value="F:ribosomal small subunit binding"/>
    <property type="evidence" value="ECO:0007669"/>
    <property type="project" value="TreeGrafter"/>
</dbReference>
<dbReference type="EMBL" id="QFNK01000159">
    <property type="protein sequence ID" value="PZO85060.1"/>
    <property type="molecule type" value="Genomic_DNA"/>
</dbReference>
<dbReference type="PANTHER" id="PTHR33515">
    <property type="entry name" value="RIBOSOME-BINDING FACTOR A, CHLOROPLASTIC-RELATED"/>
    <property type="match status" value="1"/>
</dbReference>
<evidence type="ECO:0000313" key="4">
    <source>
        <dbReference type="Proteomes" id="UP000249557"/>
    </source>
</evidence>
<proteinExistence type="inferred from homology"/>
<dbReference type="GO" id="GO:0030490">
    <property type="term" value="P:maturation of SSU-rRNA"/>
    <property type="evidence" value="ECO:0007669"/>
    <property type="project" value="UniProtKB-UniRule"/>
</dbReference>
<comment type="caution">
    <text evidence="3">The sequence shown here is derived from an EMBL/GenBank/DDBJ whole genome shotgun (WGS) entry which is preliminary data.</text>
</comment>
<organism evidence="3 4">
    <name type="scientific">Micavibrio aeruginosavorus</name>
    <dbReference type="NCBI Taxonomy" id="349221"/>
    <lineage>
        <taxon>Bacteria</taxon>
        <taxon>Pseudomonadati</taxon>
        <taxon>Bdellovibrionota</taxon>
        <taxon>Bdellovibrionia</taxon>
        <taxon>Bdellovibrionales</taxon>
        <taxon>Pseudobdellovibrionaceae</taxon>
        <taxon>Micavibrio</taxon>
    </lineage>
</organism>
<comment type="similarity">
    <text evidence="2">Belongs to the RbfA family.</text>
</comment>
<dbReference type="NCBIfam" id="NF001802">
    <property type="entry name" value="PRK00521.2-5"/>
    <property type="match status" value="1"/>
</dbReference>
<dbReference type="Pfam" id="PF02033">
    <property type="entry name" value="RBFA"/>
    <property type="match status" value="1"/>
</dbReference>
<dbReference type="Gene3D" id="3.30.300.20">
    <property type="match status" value="1"/>
</dbReference>
<dbReference type="InterPro" id="IPR023799">
    <property type="entry name" value="RbfA_dom_sf"/>
</dbReference>
<dbReference type="AlphaFoldDB" id="A0A2W4ZRX1"/>
<comment type="subunit">
    <text evidence="2">Monomer. Binds 30S ribosomal subunits, but not 50S ribosomal subunits or 70S ribosomes.</text>
</comment>
<dbReference type="PROSITE" id="PS01319">
    <property type="entry name" value="RBFA"/>
    <property type="match status" value="1"/>
</dbReference>
<protein>
    <recommendedName>
        <fullName evidence="2">Ribosome-binding factor A</fullName>
    </recommendedName>
</protein>
<dbReference type="HAMAP" id="MF_00003">
    <property type="entry name" value="RbfA"/>
    <property type="match status" value="1"/>
</dbReference>
<gene>
    <name evidence="2" type="primary">rbfA</name>
    <name evidence="3" type="ORF">DI626_07815</name>
</gene>
<evidence type="ECO:0000256" key="1">
    <source>
        <dbReference type="ARBA" id="ARBA00022517"/>
    </source>
</evidence>
<name>A0A2W4ZRX1_9BACT</name>
<dbReference type="GO" id="GO:0005829">
    <property type="term" value="C:cytosol"/>
    <property type="evidence" value="ECO:0007669"/>
    <property type="project" value="TreeGrafter"/>
</dbReference>
<dbReference type="Proteomes" id="UP000249557">
    <property type="component" value="Unassembled WGS sequence"/>
</dbReference>
<evidence type="ECO:0000313" key="3">
    <source>
        <dbReference type="EMBL" id="PZO85060.1"/>
    </source>
</evidence>
<dbReference type="InterPro" id="IPR015946">
    <property type="entry name" value="KH_dom-like_a/b"/>
</dbReference>
<sequence>MKKSTASQPSQRMLRVGEQIRHVLAEVLSRGHFHNPLLMDAASSVTVTEVRVSPDLKHATAYVISLGGANMAEFLPALNEEAHAFQKEINRQTQLKFTPKLQFRGDDMFDKAQRLDSLISNIKYSDQNE</sequence>
<reference evidence="3 4" key="1">
    <citation type="submission" date="2017-08" db="EMBL/GenBank/DDBJ databases">
        <title>Infants hospitalized years apart are colonized by the same room-sourced microbial strains.</title>
        <authorList>
            <person name="Brooks B."/>
            <person name="Olm M.R."/>
            <person name="Firek B.A."/>
            <person name="Baker R."/>
            <person name="Thomas B.C."/>
            <person name="Morowitz M.J."/>
            <person name="Banfield J.F."/>
        </authorList>
    </citation>
    <scope>NUCLEOTIDE SEQUENCE [LARGE SCALE GENOMIC DNA]</scope>
    <source>
        <strain evidence="3">S2_018_000_R2_104</strain>
    </source>
</reference>
<keyword evidence="2" id="KW-0963">Cytoplasm</keyword>